<evidence type="ECO:0000256" key="7">
    <source>
        <dbReference type="ARBA" id="ARBA00023136"/>
    </source>
</evidence>
<feature type="transmembrane region" description="Helical" evidence="8">
    <location>
        <begin position="50"/>
        <end position="76"/>
    </location>
</feature>
<name>A0A484ZDS6_9GAMM</name>
<dbReference type="PANTHER" id="PTHR30472:SF25">
    <property type="entry name" value="ABC TRANSPORTER PERMEASE PROTEIN MJ0876-RELATED"/>
    <property type="match status" value="1"/>
</dbReference>
<keyword evidence="5 8" id="KW-0812">Transmembrane</keyword>
<sequence length="344" mass="36339">MNIRLSPRSWLAMMLVLLVILTLSAANLGPVKLSLYTLLTNSLDEGSWNIWLHIRLPRVLLAVLIGGALAVSGAVMQGLFRNPLADPGLLGISTGAALCVAFAILIPLPLPAVLMMYGHTLAAFIGSFAVCMLLYALSQRGHGNLTRLLLAGIAINALAGAAIGVLSYISDDQQLRQFSLWSMGSLGQAQWPTLAIAASLIVPAVIACLRLSRLLNLLQLGDEEAHYLGVNVEAVKRRLLLLSALLVGTSVAMSGAIGFIGLVVPHLIRLQLGPDHRWLLPGSVLGGACLLLIADTLARTIASPAEIPVGLLTSLLGGPYFLWLILRQKGGGPCLRLTIWSIGG</sequence>
<dbReference type="AlphaFoldDB" id="A0A484ZDS6"/>
<evidence type="ECO:0000256" key="5">
    <source>
        <dbReference type="ARBA" id="ARBA00022692"/>
    </source>
</evidence>
<keyword evidence="6 8" id="KW-1133">Transmembrane helix</keyword>
<feature type="transmembrane region" description="Helical" evidence="8">
    <location>
        <begin position="309"/>
        <end position="326"/>
    </location>
</feature>
<keyword evidence="3" id="KW-0813">Transport</keyword>
<feature type="transmembrane region" description="Helical" evidence="8">
    <location>
        <begin position="114"/>
        <end position="136"/>
    </location>
</feature>
<dbReference type="SUPFAM" id="SSF81345">
    <property type="entry name" value="ABC transporter involved in vitamin B12 uptake, BtuC"/>
    <property type="match status" value="1"/>
</dbReference>
<dbReference type="FunFam" id="1.10.3470.10:FF:000001">
    <property type="entry name" value="Vitamin B12 ABC transporter permease BtuC"/>
    <property type="match status" value="1"/>
</dbReference>
<dbReference type="Proteomes" id="UP000373449">
    <property type="component" value="Unassembled WGS sequence"/>
</dbReference>
<evidence type="ECO:0000313" key="9">
    <source>
        <dbReference type="EMBL" id="VFS46378.1"/>
    </source>
</evidence>
<accession>A0A484ZDS6</accession>
<evidence type="ECO:0000256" key="1">
    <source>
        <dbReference type="ARBA" id="ARBA00004651"/>
    </source>
</evidence>
<feature type="transmembrane region" description="Helical" evidence="8">
    <location>
        <begin position="88"/>
        <end position="108"/>
    </location>
</feature>
<keyword evidence="4" id="KW-1003">Cell membrane</keyword>
<comment type="similarity">
    <text evidence="2">Belongs to the binding-protein-dependent transport system permease family. FecCD subfamily.</text>
</comment>
<comment type="subcellular location">
    <subcellularLocation>
        <location evidence="1">Cell membrane</location>
        <topology evidence="1">Multi-pass membrane protein</topology>
    </subcellularLocation>
</comment>
<proteinExistence type="inferred from homology"/>
<dbReference type="Gene3D" id="1.10.3470.10">
    <property type="entry name" value="ABC transporter involved in vitamin B12 uptake, BtuC"/>
    <property type="match status" value="1"/>
</dbReference>
<feature type="transmembrane region" description="Helical" evidence="8">
    <location>
        <begin position="189"/>
        <end position="209"/>
    </location>
</feature>
<protein>
    <submittedName>
        <fullName evidence="9">Probable ABC transporter permease protein HI_1471</fullName>
    </submittedName>
</protein>
<dbReference type="InterPro" id="IPR000522">
    <property type="entry name" value="ABC_transptr_permease_BtuC"/>
</dbReference>
<evidence type="ECO:0000256" key="3">
    <source>
        <dbReference type="ARBA" id="ARBA00022448"/>
    </source>
</evidence>
<evidence type="ECO:0000256" key="6">
    <source>
        <dbReference type="ARBA" id="ARBA00022989"/>
    </source>
</evidence>
<keyword evidence="7 8" id="KW-0472">Membrane</keyword>
<dbReference type="GO" id="GO:0022857">
    <property type="term" value="F:transmembrane transporter activity"/>
    <property type="evidence" value="ECO:0007669"/>
    <property type="project" value="InterPro"/>
</dbReference>
<evidence type="ECO:0000256" key="4">
    <source>
        <dbReference type="ARBA" id="ARBA00022475"/>
    </source>
</evidence>
<reference evidence="9 10" key="1">
    <citation type="submission" date="2019-03" db="EMBL/GenBank/DDBJ databases">
        <authorList>
            <consortium name="Pathogen Informatics"/>
        </authorList>
    </citation>
    <scope>NUCLEOTIDE SEQUENCE [LARGE SCALE GENOMIC DNA]</scope>
    <source>
        <strain evidence="9 10">NCTC12282</strain>
    </source>
</reference>
<feature type="transmembrane region" description="Helical" evidence="8">
    <location>
        <begin position="239"/>
        <end position="266"/>
    </location>
</feature>
<dbReference type="Pfam" id="PF01032">
    <property type="entry name" value="FecCD"/>
    <property type="match status" value="1"/>
</dbReference>
<organism evidence="9 10">
    <name type="scientific">Budvicia aquatica</name>
    <dbReference type="NCBI Taxonomy" id="82979"/>
    <lineage>
        <taxon>Bacteria</taxon>
        <taxon>Pseudomonadati</taxon>
        <taxon>Pseudomonadota</taxon>
        <taxon>Gammaproteobacteria</taxon>
        <taxon>Enterobacterales</taxon>
        <taxon>Budviciaceae</taxon>
        <taxon>Budvicia</taxon>
    </lineage>
</organism>
<dbReference type="RefSeq" id="WP_134530974.1">
    <property type="nucleotide sequence ID" value="NZ_CAADJA010000002.1"/>
</dbReference>
<dbReference type="GO" id="GO:0005886">
    <property type="term" value="C:plasma membrane"/>
    <property type="evidence" value="ECO:0007669"/>
    <property type="project" value="UniProtKB-SubCell"/>
</dbReference>
<evidence type="ECO:0000313" key="10">
    <source>
        <dbReference type="Proteomes" id="UP000373449"/>
    </source>
</evidence>
<feature type="transmembrane region" description="Helical" evidence="8">
    <location>
        <begin position="148"/>
        <end position="169"/>
    </location>
</feature>
<evidence type="ECO:0000256" key="2">
    <source>
        <dbReference type="ARBA" id="ARBA00007935"/>
    </source>
</evidence>
<feature type="transmembrane region" description="Helical" evidence="8">
    <location>
        <begin position="278"/>
        <end position="297"/>
    </location>
</feature>
<gene>
    <name evidence="9" type="ORF">NCTC12282_01287</name>
</gene>
<dbReference type="PANTHER" id="PTHR30472">
    <property type="entry name" value="FERRIC ENTEROBACTIN TRANSPORT SYSTEM PERMEASE PROTEIN"/>
    <property type="match status" value="1"/>
</dbReference>
<evidence type="ECO:0000256" key="8">
    <source>
        <dbReference type="SAM" id="Phobius"/>
    </source>
</evidence>
<dbReference type="EMBL" id="CAADJA010000002">
    <property type="protein sequence ID" value="VFS46378.1"/>
    <property type="molecule type" value="Genomic_DNA"/>
</dbReference>
<dbReference type="GO" id="GO:0033214">
    <property type="term" value="P:siderophore-iron import into cell"/>
    <property type="evidence" value="ECO:0007669"/>
    <property type="project" value="TreeGrafter"/>
</dbReference>
<dbReference type="CDD" id="cd06550">
    <property type="entry name" value="TM_ABC_iron-siderophores_like"/>
    <property type="match status" value="1"/>
</dbReference>
<dbReference type="InterPro" id="IPR037294">
    <property type="entry name" value="ABC_BtuC-like"/>
</dbReference>